<reference evidence="1 2" key="1">
    <citation type="submission" date="2021-06" db="EMBL/GenBank/DDBJ databases">
        <title>Caerostris extrusa draft genome.</title>
        <authorList>
            <person name="Kono N."/>
            <person name="Arakawa K."/>
        </authorList>
    </citation>
    <scope>NUCLEOTIDE SEQUENCE [LARGE SCALE GENOMIC DNA]</scope>
</reference>
<dbReference type="EMBL" id="BPLR01009712">
    <property type="protein sequence ID" value="GIY34003.1"/>
    <property type="molecule type" value="Genomic_DNA"/>
</dbReference>
<dbReference type="Proteomes" id="UP001054945">
    <property type="component" value="Unassembled WGS sequence"/>
</dbReference>
<name>A0AAV4SHV1_CAEEX</name>
<evidence type="ECO:0000313" key="1">
    <source>
        <dbReference type="EMBL" id="GIY34003.1"/>
    </source>
</evidence>
<protein>
    <submittedName>
        <fullName evidence="1">Uncharacterized protein</fullName>
    </submittedName>
</protein>
<proteinExistence type="predicted"/>
<accession>A0AAV4SHV1</accession>
<keyword evidence="2" id="KW-1185">Reference proteome</keyword>
<sequence length="179" mass="19950">MAKKKKRQISTVVPLSLSSLIQRALYFNLSDSSFPRQHTNTLGEEGSGFPSPVYFRPISLVILINHFRTISRLLIRPPSVLLFACGRHPVCPTFRSSTLTPYLPETEGVCRPPMVIDIRGFFKYIAIEKQVDLGSGHSHSTGVGHLRFGRACSILGCFLALETSSLSLWLKKLTVVFCQ</sequence>
<organism evidence="1 2">
    <name type="scientific">Caerostris extrusa</name>
    <name type="common">Bark spider</name>
    <name type="synonym">Caerostris bankana</name>
    <dbReference type="NCBI Taxonomy" id="172846"/>
    <lineage>
        <taxon>Eukaryota</taxon>
        <taxon>Metazoa</taxon>
        <taxon>Ecdysozoa</taxon>
        <taxon>Arthropoda</taxon>
        <taxon>Chelicerata</taxon>
        <taxon>Arachnida</taxon>
        <taxon>Araneae</taxon>
        <taxon>Araneomorphae</taxon>
        <taxon>Entelegynae</taxon>
        <taxon>Araneoidea</taxon>
        <taxon>Araneidae</taxon>
        <taxon>Caerostris</taxon>
    </lineage>
</organism>
<comment type="caution">
    <text evidence="1">The sequence shown here is derived from an EMBL/GenBank/DDBJ whole genome shotgun (WGS) entry which is preliminary data.</text>
</comment>
<evidence type="ECO:0000313" key="2">
    <source>
        <dbReference type="Proteomes" id="UP001054945"/>
    </source>
</evidence>
<gene>
    <name evidence="1" type="ORF">CEXT_616071</name>
</gene>
<dbReference type="AlphaFoldDB" id="A0AAV4SHV1"/>